<accession>A0A0A8ZI95</accession>
<dbReference type="EMBL" id="GBRH01263323">
    <property type="protein sequence ID" value="JAD34572.1"/>
    <property type="molecule type" value="Transcribed_RNA"/>
</dbReference>
<proteinExistence type="predicted"/>
<sequence length="20" mass="2405">MTQQLTCWECSIIFRGIYLV</sequence>
<organism evidence="1">
    <name type="scientific">Arundo donax</name>
    <name type="common">Giant reed</name>
    <name type="synonym">Donax arundinaceus</name>
    <dbReference type="NCBI Taxonomy" id="35708"/>
    <lineage>
        <taxon>Eukaryota</taxon>
        <taxon>Viridiplantae</taxon>
        <taxon>Streptophyta</taxon>
        <taxon>Embryophyta</taxon>
        <taxon>Tracheophyta</taxon>
        <taxon>Spermatophyta</taxon>
        <taxon>Magnoliopsida</taxon>
        <taxon>Liliopsida</taxon>
        <taxon>Poales</taxon>
        <taxon>Poaceae</taxon>
        <taxon>PACMAD clade</taxon>
        <taxon>Arundinoideae</taxon>
        <taxon>Arundineae</taxon>
        <taxon>Arundo</taxon>
    </lineage>
</organism>
<protein>
    <submittedName>
        <fullName evidence="1">Uncharacterized protein</fullName>
    </submittedName>
</protein>
<reference evidence="1" key="2">
    <citation type="journal article" date="2015" name="Data Brief">
        <title>Shoot transcriptome of the giant reed, Arundo donax.</title>
        <authorList>
            <person name="Barrero R.A."/>
            <person name="Guerrero F.D."/>
            <person name="Moolhuijzen P."/>
            <person name="Goolsby J.A."/>
            <person name="Tidwell J."/>
            <person name="Bellgard S.E."/>
            <person name="Bellgard M.I."/>
        </authorList>
    </citation>
    <scope>NUCLEOTIDE SEQUENCE</scope>
    <source>
        <tissue evidence="1">Shoot tissue taken approximately 20 cm above the soil surface</tissue>
    </source>
</reference>
<dbReference type="AlphaFoldDB" id="A0A0A8ZI95"/>
<name>A0A0A8ZI95_ARUDO</name>
<reference evidence="1" key="1">
    <citation type="submission" date="2014-09" db="EMBL/GenBank/DDBJ databases">
        <authorList>
            <person name="Magalhaes I.L.F."/>
            <person name="Oliveira U."/>
            <person name="Santos F.R."/>
            <person name="Vidigal T.H.D.A."/>
            <person name="Brescovit A.D."/>
            <person name="Santos A.J."/>
        </authorList>
    </citation>
    <scope>NUCLEOTIDE SEQUENCE</scope>
    <source>
        <tissue evidence="1">Shoot tissue taken approximately 20 cm above the soil surface</tissue>
    </source>
</reference>
<evidence type="ECO:0000313" key="1">
    <source>
        <dbReference type="EMBL" id="JAD34572.1"/>
    </source>
</evidence>